<dbReference type="EMBL" id="JAGTTL010000040">
    <property type="protein sequence ID" value="KAK6291478.1"/>
    <property type="molecule type" value="Genomic_DNA"/>
</dbReference>
<keyword evidence="3" id="KW-1185">Reference proteome</keyword>
<reference evidence="2 3" key="1">
    <citation type="submission" date="2021-04" db="EMBL/GenBank/DDBJ databases">
        <authorList>
            <person name="De Guttry C."/>
            <person name="Zahm M."/>
            <person name="Klopp C."/>
            <person name="Cabau C."/>
            <person name="Louis A."/>
            <person name="Berthelot C."/>
            <person name="Parey E."/>
            <person name="Roest Crollius H."/>
            <person name="Montfort J."/>
            <person name="Robinson-Rechavi M."/>
            <person name="Bucao C."/>
            <person name="Bouchez O."/>
            <person name="Gislard M."/>
            <person name="Lluch J."/>
            <person name="Milhes M."/>
            <person name="Lampietro C."/>
            <person name="Lopez Roques C."/>
            <person name="Donnadieu C."/>
            <person name="Braasch I."/>
            <person name="Desvignes T."/>
            <person name="Postlethwait J."/>
            <person name="Bobe J."/>
            <person name="Wedekind C."/>
            <person name="Guiguen Y."/>
        </authorList>
    </citation>
    <scope>NUCLEOTIDE SEQUENCE [LARGE SCALE GENOMIC DNA]</scope>
    <source>
        <strain evidence="2">Cs_M1</strain>
        <tissue evidence="2">Blood</tissue>
    </source>
</reference>
<protein>
    <submittedName>
        <fullName evidence="2">Uncharacterized protein</fullName>
    </submittedName>
</protein>
<name>A0AAN8KIV1_9TELE</name>
<accession>A0AAN8KIV1</accession>
<evidence type="ECO:0000313" key="2">
    <source>
        <dbReference type="EMBL" id="KAK6291478.1"/>
    </source>
</evidence>
<gene>
    <name evidence="2" type="ORF">J4Q44_G00382440</name>
</gene>
<evidence type="ECO:0000256" key="1">
    <source>
        <dbReference type="SAM" id="MobiDB-lite"/>
    </source>
</evidence>
<evidence type="ECO:0000313" key="3">
    <source>
        <dbReference type="Proteomes" id="UP001356427"/>
    </source>
</evidence>
<sequence length="86" mass="9442">MKSDKSMGLPEHFREGDFSTEQRGQWSKMSLSGEREEVVPASKRSLSGEREEGVPASKMSLSGEREEGGPASKMSLSGEHDTKAKR</sequence>
<feature type="region of interest" description="Disordered" evidence="1">
    <location>
        <begin position="1"/>
        <end position="86"/>
    </location>
</feature>
<dbReference type="AlphaFoldDB" id="A0AAN8KIV1"/>
<comment type="caution">
    <text evidence="2">The sequence shown here is derived from an EMBL/GenBank/DDBJ whole genome shotgun (WGS) entry which is preliminary data.</text>
</comment>
<feature type="compositionally biased region" description="Basic and acidic residues" evidence="1">
    <location>
        <begin position="1"/>
        <end position="17"/>
    </location>
</feature>
<proteinExistence type="predicted"/>
<dbReference type="Proteomes" id="UP001356427">
    <property type="component" value="Unassembled WGS sequence"/>
</dbReference>
<organism evidence="2 3">
    <name type="scientific">Coregonus suidteri</name>
    <dbReference type="NCBI Taxonomy" id="861788"/>
    <lineage>
        <taxon>Eukaryota</taxon>
        <taxon>Metazoa</taxon>
        <taxon>Chordata</taxon>
        <taxon>Craniata</taxon>
        <taxon>Vertebrata</taxon>
        <taxon>Euteleostomi</taxon>
        <taxon>Actinopterygii</taxon>
        <taxon>Neopterygii</taxon>
        <taxon>Teleostei</taxon>
        <taxon>Protacanthopterygii</taxon>
        <taxon>Salmoniformes</taxon>
        <taxon>Salmonidae</taxon>
        <taxon>Coregoninae</taxon>
        <taxon>Coregonus</taxon>
    </lineage>
</organism>
<feature type="compositionally biased region" description="Polar residues" evidence="1">
    <location>
        <begin position="19"/>
        <end position="30"/>
    </location>
</feature>